<accession>A0A258HMV7</accession>
<gene>
    <name evidence="2" type="ORF">B7Y86_03685</name>
</gene>
<dbReference type="Gene3D" id="3.30.2010.10">
    <property type="entry name" value="Metalloproteases ('zincins'), catalytic domain"/>
    <property type="match status" value="1"/>
</dbReference>
<dbReference type="Proteomes" id="UP000216147">
    <property type="component" value="Unassembled WGS sequence"/>
</dbReference>
<dbReference type="PANTHER" id="PTHR30399:SF1">
    <property type="entry name" value="UTP PYROPHOSPHATASE"/>
    <property type="match status" value="1"/>
</dbReference>
<name>A0A258HMV7_9CAUL</name>
<comment type="caution">
    <text evidence="2">The sequence shown here is derived from an EMBL/GenBank/DDBJ whole genome shotgun (WGS) entry which is preliminary data.</text>
</comment>
<dbReference type="AlphaFoldDB" id="A0A258HMV7"/>
<dbReference type="InterPro" id="IPR002725">
    <property type="entry name" value="YgjP-like_metallopeptidase"/>
</dbReference>
<proteinExistence type="predicted"/>
<reference evidence="2 3" key="1">
    <citation type="submission" date="2017-03" db="EMBL/GenBank/DDBJ databases">
        <title>Lifting the veil on microbial sulfur biogeochemistry in mining wastewaters.</title>
        <authorList>
            <person name="Kantor R.S."/>
            <person name="Colenbrander Nelson T."/>
            <person name="Marshall S."/>
            <person name="Bennett D."/>
            <person name="Apte S."/>
            <person name="Camacho D."/>
            <person name="Thomas B.C."/>
            <person name="Warren L.A."/>
            <person name="Banfield J.F."/>
        </authorList>
    </citation>
    <scope>NUCLEOTIDE SEQUENCE [LARGE SCALE GENOMIC DNA]</scope>
    <source>
        <strain evidence="2">32-68-21</strain>
    </source>
</reference>
<feature type="domain" description="YgjP-like metallopeptidase" evidence="1">
    <location>
        <begin position="31"/>
        <end position="232"/>
    </location>
</feature>
<dbReference type="InterPro" id="IPR053136">
    <property type="entry name" value="UTP_pyrophosphatase-like"/>
</dbReference>
<protein>
    <recommendedName>
        <fullName evidence="1">YgjP-like metallopeptidase domain-containing protein</fullName>
    </recommendedName>
</protein>
<dbReference type="EMBL" id="NCEQ01000003">
    <property type="protein sequence ID" value="OYX58119.1"/>
    <property type="molecule type" value="Genomic_DNA"/>
</dbReference>
<dbReference type="PANTHER" id="PTHR30399">
    <property type="entry name" value="UNCHARACTERIZED PROTEIN YGJP"/>
    <property type="match status" value="1"/>
</dbReference>
<evidence type="ECO:0000313" key="2">
    <source>
        <dbReference type="EMBL" id="OYX58119.1"/>
    </source>
</evidence>
<sequence length="241" mass="26085">MKSSAQYQTGQRLPLEGGHALRLSVNPRARRISIRIDTRKGEAVAIAPSERRLADAVAFARTKSAWIAERLAARPGGTAIEPGAVIPYRGVTVPLEAAGGAGAARLVEGREGLRIVSGGEGEAFARRVVNLLKRAAREALQTRTDFHLRALGQSPVTLTINDPASRWGSCSPVSRSIRYSWRVIMAPPEVLDYLAAHEVAHLVHADHSPAYWSVVKGLVGDHRPFRAWLRDHGAALHAVGR</sequence>
<organism evidence="2 3">
    <name type="scientific">Brevundimonas subvibrioides</name>
    <dbReference type="NCBI Taxonomy" id="74313"/>
    <lineage>
        <taxon>Bacteria</taxon>
        <taxon>Pseudomonadati</taxon>
        <taxon>Pseudomonadota</taxon>
        <taxon>Alphaproteobacteria</taxon>
        <taxon>Caulobacterales</taxon>
        <taxon>Caulobacteraceae</taxon>
        <taxon>Brevundimonas</taxon>
    </lineage>
</organism>
<evidence type="ECO:0000313" key="3">
    <source>
        <dbReference type="Proteomes" id="UP000216147"/>
    </source>
</evidence>
<dbReference type="Pfam" id="PF01863">
    <property type="entry name" value="YgjP-like"/>
    <property type="match status" value="1"/>
</dbReference>
<evidence type="ECO:0000259" key="1">
    <source>
        <dbReference type="Pfam" id="PF01863"/>
    </source>
</evidence>
<dbReference type="CDD" id="cd07344">
    <property type="entry name" value="M48_yhfN_like"/>
    <property type="match status" value="1"/>
</dbReference>